<reference evidence="5" key="1">
    <citation type="journal article" date="2013" name="Genome Announc.">
        <title>Draft genome sequence of the grapevine dieback fungus Eutypa lata UCR-EL1.</title>
        <authorList>
            <person name="Blanco-Ulate B."/>
            <person name="Rolshausen P.E."/>
            <person name="Cantu D."/>
        </authorList>
    </citation>
    <scope>NUCLEOTIDE SEQUENCE [LARGE SCALE GENOMIC DNA]</scope>
    <source>
        <strain evidence="5">UCR-EL1</strain>
    </source>
</reference>
<keyword evidence="5" id="KW-1185">Reference proteome</keyword>
<dbReference type="PROSITE" id="PS00061">
    <property type="entry name" value="ADH_SHORT"/>
    <property type="match status" value="1"/>
</dbReference>
<dbReference type="InterPro" id="IPR036291">
    <property type="entry name" value="NAD(P)-bd_dom_sf"/>
</dbReference>
<dbReference type="OrthoDB" id="37659at2759"/>
<dbReference type="InterPro" id="IPR002347">
    <property type="entry name" value="SDR_fam"/>
</dbReference>
<dbReference type="GO" id="GO:0016491">
    <property type="term" value="F:oxidoreductase activity"/>
    <property type="evidence" value="ECO:0007669"/>
    <property type="project" value="UniProtKB-KW"/>
</dbReference>
<dbReference type="PANTHER" id="PTHR43180:SF10">
    <property type="entry name" value="NAD(P)-BINDING PROTEIN"/>
    <property type="match status" value="1"/>
</dbReference>
<dbReference type="SUPFAM" id="SSF51735">
    <property type="entry name" value="NAD(P)-binding Rossmann-fold domains"/>
    <property type="match status" value="1"/>
</dbReference>
<dbReference type="Proteomes" id="UP000012174">
    <property type="component" value="Unassembled WGS sequence"/>
</dbReference>
<protein>
    <submittedName>
        <fullName evidence="4">Putative short chain dehydrogenase protein</fullName>
    </submittedName>
</protein>
<proteinExistence type="inferred from homology"/>
<keyword evidence="2" id="KW-0521">NADP</keyword>
<evidence type="ECO:0000313" key="5">
    <source>
        <dbReference type="Proteomes" id="UP000012174"/>
    </source>
</evidence>
<evidence type="ECO:0000256" key="1">
    <source>
        <dbReference type="ARBA" id="ARBA00006484"/>
    </source>
</evidence>
<evidence type="ECO:0000256" key="2">
    <source>
        <dbReference type="ARBA" id="ARBA00022857"/>
    </source>
</evidence>
<comment type="similarity">
    <text evidence="1">Belongs to the short-chain dehydrogenases/reductases (SDR) family.</text>
</comment>
<dbReference type="PRINTS" id="PR00081">
    <property type="entry name" value="GDHRDH"/>
</dbReference>
<name>M7T4P8_EUTLA</name>
<dbReference type="InterPro" id="IPR020904">
    <property type="entry name" value="Sc_DH/Rdtase_CS"/>
</dbReference>
<dbReference type="KEGG" id="ela:UCREL1_1086"/>
<dbReference type="EMBL" id="KB705564">
    <property type="protein sequence ID" value="EMR71868.1"/>
    <property type="molecule type" value="Genomic_DNA"/>
</dbReference>
<dbReference type="Gene3D" id="3.40.50.720">
    <property type="entry name" value="NAD(P)-binding Rossmann-like Domain"/>
    <property type="match status" value="1"/>
</dbReference>
<accession>M7T4P8</accession>
<sequence>MAAKVIIRDGDLAGLKGKKVIVTGGSSGIGLATVNLLLSLGASVVSADLLPPVEPVVVGSPAFTFIKTDVTEWSDLLALFERAKEIHGRIDHVYANAGISPRANYLSTEVDEKGRLKEPASLTLDVNLKGVINTATLGIYYMRQQPEGGSVVISASVSSVQRFRAVDYATAKHGILGFMRGMRQVLETEKLPIRINAVAPSWTYTGVVSEKLMNDLGVTGQTPSVVARGAALLMADDTRKAHLLRIDQGKYEEIDEAVLLPAYERIVGEAVMEDATLARMMEAMGGKYKDRV</sequence>
<organism evidence="4 5">
    <name type="scientific">Eutypa lata (strain UCR-EL1)</name>
    <name type="common">Grapevine dieback disease fungus</name>
    <name type="synonym">Eutypa armeniacae</name>
    <dbReference type="NCBI Taxonomy" id="1287681"/>
    <lineage>
        <taxon>Eukaryota</taxon>
        <taxon>Fungi</taxon>
        <taxon>Dikarya</taxon>
        <taxon>Ascomycota</taxon>
        <taxon>Pezizomycotina</taxon>
        <taxon>Sordariomycetes</taxon>
        <taxon>Xylariomycetidae</taxon>
        <taxon>Xylariales</taxon>
        <taxon>Diatrypaceae</taxon>
        <taxon>Eutypa</taxon>
    </lineage>
</organism>
<keyword evidence="3" id="KW-0560">Oxidoreductase</keyword>
<dbReference type="Pfam" id="PF00106">
    <property type="entry name" value="adh_short"/>
    <property type="match status" value="1"/>
</dbReference>
<evidence type="ECO:0000256" key="3">
    <source>
        <dbReference type="ARBA" id="ARBA00023002"/>
    </source>
</evidence>
<dbReference type="eggNOG" id="KOG0725">
    <property type="taxonomic scope" value="Eukaryota"/>
</dbReference>
<dbReference type="HOGENOM" id="CLU_010194_13_1_1"/>
<gene>
    <name evidence="4" type="ORF">UCREL1_1086</name>
</gene>
<evidence type="ECO:0000313" key="4">
    <source>
        <dbReference type="EMBL" id="EMR71868.1"/>
    </source>
</evidence>
<dbReference type="OMA" id="DYSTAKH"/>
<dbReference type="PANTHER" id="PTHR43180">
    <property type="entry name" value="3-OXOACYL-(ACYL-CARRIER-PROTEIN) REDUCTASE (AFU_ORTHOLOGUE AFUA_6G11210)"/>
    <property type="match status" value="1"/>
</dbReference>
<dbReference type="AlphaFoldDB" id="M7T4P8"/>